<evidence type="ECO:0000313" key="4">
    <source>
        <dbReference type="EMBL" id="WOJ92364.1"/>
    </source>
</evidence>
<dbReference type="Pfam" id="PF13759">
    <property type="entry name" value="2OG-FeII_Oxy_5"/>
    <property type="match status" value="1"/>
</dbReference>
<dbReference type="Proteomes" id="UP001626537">
    <property type="component" value="Chromosome"/>
</dbReference>
<protein>
    <submittedName>
        <fullName evidence="4">2OG-Fe(II) oxygenase</fullName>
    </submittedName>
</protein>
<evidence type="ECO:0000256" key="2">
    <source>
        <dbReference type="ARBA" id="ARBA00022803"/>
    </source>
</evidence>
<evidence type="ECO:0000256" key="3">
    <source>
        <dbReference type="PROSITE-ProRule" id="PRU00339"/>
    </source>
</evidence>
<proteinExistence type="predicted"/>
<dbReference type="Pfam" id="PF14559">
    <property type="entry name" value="TPR_19"/>
    <property type="match status" value="1"/>
</dbReference>
<sequence>MNQNYRQSLQAANQLLRAQRGAESLRLCQQLLQQNPNEPNALQLLGLSQQQIGDVAAAELSFKAALKAAPKLPQPLLAYAAFLRQRGRFAQAKETLESALALAPELVDVWNALARLHYQQELWSEAMSYTLKAVELAPGAAPLWELATAIAQKQHDVPRALELCRAGLKHSPKAPRLHYSLAQLLRQDCEFAEAAKAYEQARLLGFEQPDLYRNRAEALLDSGDIGAAVTCANAGVERFPAHALLQQTAAQLSFSSGAKRDHLEKLRSTARQQPENPALWQTLIELMKRLGEEDDVAETLQDAQRLGCPATLNLQVLGALDLAERGQDVEALGRLQRLCDESPDSSYASHNFAMQLLCCNEAERAESVSANWLSKNPYDQIMLAYRGTALQLLGDDRESWLMDYDRMVLPIEVPAPPEFASREEYFAELARILEGLHHSNAQPIEQSVRGGTQTNGFLFRLKEPLLLGLEHQLQLAIAGALQNMPTDADHPFWGRNTRPSKATDLRMAGAWSVRLSDQGFHANHIHPEGWVSSALYISLPDEVQQGQGTEGHIQFGRPMKELGLDLEPRRIVKPVVGTLVLFPSYMWHGTLPFHSDQPRITVAFDLLPGAR</sequence>
<name>A0ABZ0HYP6_9GAMM</name>
<dbReference type="PANTHER" id="PTHR45586">
    <property type="entry name" value="TPR REPEAT-CONTAINING PROTEIN PA4667"/>
    <property type="match status" value="1"/>
</dbReference>
<keyword evidence="1" id="KW-0677">Repeat</keyword>
<reference evidence="4 5" key="1">
    <citation type="submission" date="2023-10" db="EMBL/GenBank/DDBJ databases">
        <title>Two novel species belonging to the OM43/NOR5 clade.</title>
        <authorList>
            <person name="Park M."/>
        </authorList>
    </citation>
    <scope>NUCLEOTIDE SEQUENCE [LARGE SCALE GENOMIC DNA]</scope>
    <source>
        <strain evidence="4 5">IMCC43200</strain>
    </source>
</reference>
<organism evidence="4 5">
    <name type="scientific">Congregibacter variabilis</name>
    <dbReference type="NCBI Taxonomy" id="3081200"/>
    <lineage>
        <taxon>Bacteria</taxon>
        <taxon>Pseudomonadati</taxon>
        <taxon>Pseudomonadota</taxon>
        <taxon>Gammaproteobacteria</taxon>
        <taxon>Cellvibrionales</taxon>
        <taxon>Halieaceae</taxon>
        <taxon>Congregibacter</taxon>
    </lineage>
</organism>
<dbReference type="Pfam" id="PF13432">
    <property type="entry name" value="TPR_16"/>
    <property type="match status" value="2"/>
</dbReference>
<dbReference type="PROSITE" id="PS50005">
    <property type="entry name" value="TPR"/>
    <property type="match status" value="1"/>
</dbReference>
<dbReference type="SUPFAM" id="SSF48452">
    <property type="entry name" value="TPR-like"/>
    <property type="match status" value="3"/>
</dbReference>
<dbReference type="RefSeq" id="WP_407346959.1">
    <property type="nucleotide sequence ID" value="NZ_CP136864.1"/>
</dbReference>
<dbReference type="Gene3D" id="1.25.40.10">
    <property type="entry name" value="Tetratricopeptide repeat domain"/>
    <property type="match status" value="3"/>
</dbReference>
<dbReference type="InterPro" id="IPR051012">
    <property type="entry name" value="CellSynth/LPSAsmb/PSIAsmb"/>
</dbReference>
<dbReference type="Gene3D" id="2.60.120.620">
    <property type="entry name" value="q2cbj1_9rhob like domain"/>
    <property type="match status" value="1"/>
</dbReference>
<dbReference type="InterPro" id="IPR012668">
    <property type="entry name" value="CHP02466"/>
</dbReference>
<keyword evidence="5" id="KW-1185">Reference proteome</keyword>
<dbReference type="InterPro" id="IPR019734">
    <property type="entry name" value="TPR_rpt"/>
</dbReference>
<evidence type="ECO:0000313" key="5">
    <source>
        <dbReference type="Proteomes" id="UP001626537"/>
    </source>
</evidence>
<accession>A0ABZ0HYP6</accession>
<dbReference type="InterPro" id="IPR011990">
    <property type="entry name" value="TPR-like_helical_dom_sf"/>
</dbReference>
<keyword evidence="2 3" id="KW-0802">TPR repeat</keyword>
<gene>
    <name evidence="4" type="ORF">R0135_11270</name>
</gene>
<dbReference type="PANTHER" id="PTHR45586:SF1">
    <property type="entry name" value="LIPOPOLYSACCHARIDE ASSEMBLY PROTEIN B"/>
    <property type="match status" value="1"/>
</dbReference>
<evidence type="ECO:0000256" key="1">
    <source>
        <dbReference type="ARBA" id="ARBA00022737"/>
    </source>
</evidence>
<feature type="repeat" description="TPR" evidence="3">
    <location>
        <begin position="107"/>
        <end position="140"/>
    </location>
</feature>
<dbReference type="EMBL" id="CP136864">
    <property type="protein sequence ID" value="WOJ92364.1"/>
    <property type="molecule type" value="Genomic_DNA"/>
</dbReference>
<dbReference type="SMART" id="SM00028">
    <property type="entry name" value="TPR"/>
    <property type="match status" value="7"/>
</dbReference>